<proteinExistence type="predicted"/>
<comment type="caution">
    <text evidence="5">The sequence shown here is derived from an EMBL/GenBank/DDBJ whole genome shotgun (WGS) entry which is preliminary data.</text>
</comment>
<dbReference type="Pfam" id="PF13872">
    <property type="entry name" value="AAA_34"/>
    <property type="match status" value="1"/>
</dbReference>
<evidence type="ECO:0000259" key="2">
    <source>
        <dbReference type="Pfam" id="PF13872"/>
    </source>
</evidence>
<dbReference type="AlphaFoldDB" id="A0AAD6MLA4"/>
<dbReference type="Pfam" id="PF23547">
    <property type="entry name" value="Zn_ribbon_FGT1_1"/>
    <property type="match status" value="1"/>
</dbReference>
<feature type="region of interest" description="Disordered" evidence="1">
    <location>
        <begin position="1"/>
        <end position="22"/>
    </location>
</feature>
<evidence type="ECO:0000313" key="5">
    <source>
        <dbReference type="EMBL" id="KAJ6987466.1"/>
    </source>
</evidence>
<protein>
    <recommendedName>
        <fullName evidence="7">Strawberry notch AAA domain-containing protein</fullName>
    </recommendedName>
</protein>
<feature type="domain" description="Strawberry notch AAA" evidence="2">
    <location>
        <begin position="251"/>
        <end position="352"/>
    </location>
</feature>
<dbReference type="PANTHER" id="PTHR12706">
    <property type="entry name" value="STRAWBERRY NOTCH-RELATED"/>
    <property type="match status" value="1"/>
</dbReference>
<reference evidence="5" key="1">
    <citation type="journal article" date="2023" name="Mol. Ecol. Resour.">
        <title>Chromosome-level genome assembly of a triploid poplar Populus alba 'Berolinensis'.</title>
        <authorList>
            <person name="Chen S."/>
            <person name="Yu Y."/>
            <person name="Wang X."/>
            <person name="Wang S."/>
            <person name="Zhang T."/>
            <person name="Zhou Y."/>
            <person name="He R."/>
            <person name="Meng N."/>
            <person name="Wang Y."/>
            <person name="Liu W."/>
            <person name="Liu Z."/>
            <person name="Liu J."/>
            <person name="Guo Q."/>
            <person name="Huang H."/>
            <person name="Sederoff R.R."/>
            <person name="Wang G."/>
            <person name="Qu G."/>
            <person name="Chen S."/>
        </authorList>
    </citation>
    <scope>NUCLEOTIDE SEQUENCE</scope>
    <source>
        <strain evidence="5">SC-2020</strain>
    </source>
</reference>
<evidence type="ECO:0008006" key="7">
    <source>
        <dbReference type="Google" id="ProtNLM"/>
    </source>
</evidence>
<dbReference type="InterPro" id="IPR039187">
    <property type="entry name" value="SNO_AAA"/>
</dbReference>
<dbReference type="GO" id="GO:0042393">
    <property type="term" value="F:histone binding"/>
    <property type="evidence" value="ECO:0007669"/>
    <property type="project" value="TreeGrafter"/>
</dbReference>
<accession>A0AAD6MLA4</accession>
<organism evidence="5 6">
    <name type="scientific">Populus alba x Populus x berolinensis</name>
    <dbReference type="NCBI Taxonomy" id="444605"/>
    <lineage>
        <taxon>Eukaryota</taxon>
        <taxon>Viridiplantae</taxon>
        <taxon>Streptophyta</taxon>
        <taxon>Embryophyta</taxon>
        <taxon>Tracheophyta</taxon>
        <taxon>Spermatophyta</taxon>
        <taxon>Magnoliopsida</taxon>
        <taxon>eudicotyledons</taxon>
        <taxon>Gunneridae</taxon>
        <taxon>Pentapetalae</taxon>
        <taxon>rosids</taxon>
        <taxon>fabids</taxon>
        <taxon>Malpighiales</taxon>
        <taxon>Salicaceae</taxon>
        <taxon>Saliceae</taxon>
        <taxon>Populus</taxon>
    </lineage>
</organism>
<evidence type="ECO:0000313" key="6">
    <source>
        <dbReference type="Proteomes" id="UP001164929"/>
    </source>
</evidence>
<evidence type="ECO:0000256" key="1">
    <source>
        <dbReference type="SAM" id="MobiDB-lite"/>
    </source>
</evidence>
<dbReference type="Proteomes" id="UP001164929">
    <property type="component" value="Chromosome 8"/>
</dbReference>
<dbReference type="PANTHER" id="PTHR12706:SF13">
    <property type="entry name" value="PROTEIN FORGETTER 1"/>
    <property type="match status" value="1"/>
</dbReference>
<dbReference type="InterPro" id="IPR057025">
    <property type="entry name" value="Znr_FGT1_2"/>
</dbReference>
<keyword evidence="6" id="KW-1185">Reference proteome</keyword>
<evidence type="ECO:0000259" key="4">
    <source>
        <dbReference type="Pfam" id="PF23548"/>
    </source>
</evidence>
<evidence type="ECO:0000259" key="3">
    <source>
        <dbReference type="Pfam" id="PF23547"/>
    </source>
</evidence>
<feature type="domain" description="FORGETTER1 first zinc ribbon" evidence="3">
    <location>
        <begin position="25"/>
        <end position="59"/>
    </location>
</feature>
<dbReference type="EMBL" id="JAQIZT010000008">
    <property type="protein sequence ID" value="KAJ6987466.1"/>
    <property type="molecule type" value="Genomic_DNA"/>
</dbReference>
<dbReference type="Pfam" id="PF23548">
    <property type="entry name" value="Zn_ribbon_FGT1_2"/>
    <property type="match status" value="1"/>
</dbReference>
<dbReference type="GO" id="GO:0006355">
    <property type="term" value="P:regulation of DNA-templated transcription"/>
    <property type="evidence" value="ECO:0007669"/>
    <property type="project" value="InterPro"/>
</dbReference>
<dbReference type="GO" id="GO:0005634">
    <property type="term" value="C:nucleus"/>
    <property type="evidence" value="ECO:0007669"/>
    <property type="project" value="TreeGrafter"/>
</dbReference>
<name>A0AAD6MLA4_9ROSI</name>
<feature type="compositionally biased region" description="Pro residues" evidence="1">
    <location>
        <begin position="1"/>
        <end position="19"/>
    </location>
</feature>
<feature type="domain" description="FORGETTER1 second zinc ribbon" evidence="4">
    <location>
        <begin position="96"/>
        <end position="127"/>
    </location>
</feature>
<dbReference type="InterPro" id="IPR026741">
    <property type="entry name" value="SNO"/>
</dbReference>
<gene>
    <name evidence="5" type="ORF">NC653_020657</name>
</gene>
<dbReference type="GO" id="GO:0031490">
    <property type="term" value="F:chromatin DNA binding"/>
    <property type="evidence" value="ECO:0007669"/>
    <property type="project" value="TreeGrafter"/>
</dbReference>
<dbReference type="InterPro" id="IPR057024">
    <property type="entry name" value="Znr_FGT1_1"/>
</dbReference>
<sequence>MTQPLANPPPASQPPPQPHPAGGSVQVRCAGCRMILTVGPGITEFVCPSCKMPQMLPLELMKKAVVPPLLNNNNMLLKMTSQPQMPAYGIDPSKMQLPCANCKAILNVPHGLARFQCPQCFVDLAVDLSKIKQLFPPHATPPLPLPPPSRTVLPLPPLPRLVLPPPPRRSQRGFASTVLCYLPCFVVTSEVLGKLMACSGPLLLNSNIENSSFQDLPYKFPFDTRTCQVAIEVEREEDEGGTAGETFTDYPPELTYDLKIKDDLESTKALSCLQIETLVYACQRHMQHLPNGARAGFFIGDGAGMGKGRTIAGLIWENWRHARRKALWISVGSDLKFDARRDLDDVGAAHIEGKSLSLSLLMR</sequence>